<dbReference type="InterPro" id="IPR036416">
    <property type="entry name" value="Pept_tRNA_hydro_sf"/>
</dbReference>
<dbReference type="HAMAP" id="MF_00083">
    <property type="entry name" value="Pept_tRNA_hydro_bact"/>
    <property type="match status" value="1"/>
</dbReference>
<evidence type="ECO:0000256" key="2">
    <source>
        <dbReference type="ARBA" id="ARBA00022555"/>
    </source>
</evidence>
<proteinExistence type="inferred from homology"/>
<comment type="catalytic activity">
    <reaction evidence="7 8">
        <text>an N-acyl-L-alpha-aminoacyl-tRNA + H2O = an N-acyl-L-amino acid + a tRNA + H(+)</text>
        <dbReference type="Rhea" id="RHEA:54448"/>
        <dbReference type="Rhea" id="RHEA-COMP:10123"/>
        <dbReference type="Rhea" id="RHEA-COMP:13883"/>
        <dbReference type="ChEBI" id="CHEBI:15377"/>
        <dbReference type="ChEBI" id="CHEBI:15378"/>
        <dbReference type="ChEBI" id="CHEBI:59874"/>
        <dbReference type="ChEBI" id="CHEBI:78442"/>
        <dbReference type="ChEBI" id="CHEBI:138191"/>
        <dbReference type="EC" id="3.1.1.29"/>
    </reaction>
</comment>
<evidence type="ECO:0000313" key="10">
    <source>
        <dbReference type="EMBL" id="OGY26468.1"/>
    </source>
</evidence>
<dbReference type="InterPro" id="IPR018171">
    <property type="entry name" value="Pept_tRNA_hydro_CS"/>
</dbReference>
<evidence type="ECO:0000256" key="6">
    <source>
        <dbReference type="ARBA" id="ARBA00050038"/>
    </source>
</evidence>
<dbReference type="AlphaFoldDB" id="A0A1G1WFI5"/>
<keyword evidence="2 7" id="KW-0820">tRNA-binding</keyword>
<comment type="function">
    <text evidence="7">Hydrolyzes ribosome-free peptidyl-tRNAs (with 1 or more amino acids incorporated), which drop off the ribosome during protein synthesis, or as a result of ribosome stalling.</text>
</comment>
<gene>
    <name evidence="7" type="primary">pth</name>
    <name evidence="10" type="ORF">A2Z11_02500</name>
</gene>
<name>A0A1G1WFI5_9BACT</name>
<evidence type="ECO:0000256" key="1">
    <source>
        <dbReference type="ARBA" id="ARBA00013260"/>
    </source>
</evidence>
<keyword evidence="3 7" id="KW-0378">Hydrolase</keyword>
<comment type="caution">
    <text evidence="10">The sequence shown here is derived from an EMBL/GenBank/DDBJ whole genome shotgun (WGS) entry which is preliminary data.</text>
</comment>
<dbReference type="PROSITE" id="PS01195">
    <property type="entry name" value="PEPT_TRNA_HYDROL_1"/>
    <property type="match status" value="1"/>
</dbReference>
<comment type="subunit">
    <text evidence="7">Monomer.</text>
</comment>
<reference evidence="10 11" key="1">
    <citation type="journal article" date="2016" name="Nat. Commun.">
        <title>Thousands of microbial genomes shed light on interconnected biogeochemical processes in an aquifer system.</title>
        <authorList>
            <person name="Anantharaman K."/>
            <person name="Brown C.T."/>
            <person name="Hug L.A."/>
            <person name="Sharon I."/>
            <person name="Castelle C.J."/>
            <person name="Probst A.J."/>
            <person name="Thomas B.C."/>
            <person name="Singh A."/>
            <person name="Wilkins M.J."/>
            <person name="Karaoz U."/>
            <person name="Brodie E.L."/>
            <person name="Williams K.H."/>
            <person name="Hubbard S.S."/>
            <person name="Banfield J.F."/>
        </authorList>
    </citation>
    <scope>NUCLEOTIDE SEQUENCE [LARGE SCALE GENOMIC DNA]</scope>
</reference>
<feature type="binding site" evidence="7">
    <location>
        <position position="62"/>
    </location>
    <ligand>
        <name>tRNA</name>
        <dbReference type="ChEBI" id="CHEBI:17843"/>
    </ligand>
</feature>
<dbReference type="GO" id="GO:0072344">
    <property type="term" value="P:rescue of stalled ribosome"/>
    <property type="evidence" value="ECO:0007669"/>
    <property type="project" value="UniProtKB-UniRule"/>
</dbReference>
<dbReference type="CDD" id="cd00462">
    <property type="entry name" value="PTH"/>
    <property type="match status" value="1"/>
</dbReference>
<evidence type="ECO:0000256" key="9">
    <source>
        <dbReference type="RuleBase" id="RU004320"/>
    </source>
</evidence>
<evidence type="ECO:0000313" key="11">
    <source>
        <dbReference type="Proteomes" id="UP000176389"/>
    </source>
</evidence>
<sequence>MKIVVGLGNPGQTYAQTRHNIGFLVIDEILKTYHASPQYNKKFEAIIYSLDKERLLVKPQTFMNASGKSVNRIVNLYKVEQENLLVVHDDVDLDFGDVRHQFGRGSAGHKGVASIIEAVGSDQFGRVRIGIGRPDLTAGGQMDIENWVLQRFSEANDDVAKLAQRASEVVINWLKEVK</sequence>
<evidence type="ECO:0000256" key="5">
    <source>
        <dbReference type="ARBA" id="ARBA00038063"/>
    </source>
</evidence>
<dbReference type="SUPFAM" id="SSF53178">
    <property type="entry name" value="Peptidyl-tRNA hydrolase-like"/>
    <property type="match status" value="1"/>
</dbReference>
<comment type="caution">
    <text evidence="7">Lacks conserved residue(s) required for the propagation of feature annotation.</text>
</comment>
<dbReference type="GO" id="GO:0006515">
    <property type="term" value="P:protein quality control for misfolded or incompletely synthesized proteins"/>
    <property type="evidence" value="ECO:0007669"/>
    <property type="project" value="UniProtKB-UniRule"/>
</dbReference>
<keyword evidence="4 7" id="KW-0694">RNA-binding</keyword>
<comment type="similarity">
    <text evidence="5 7 9">Belongs to the PTH family.</text>
</comment>
<feature type="binding site" evidence="7">
    <location>
        <position position="14"/>
    </location>
    <ligand>
        <name>tRNA</name>
        <dbReference type="ChEBI" id="CHEBI:17843"/>
    </ligand>
</feature>
<dbReference type="NCBIfam" id="TIGR00447">
    <property type="entry name" value="pth"/>
    <property type="match status" value="1"/>
</dbReference>
<dbReference type="EMBL" id="MHCS01000021">
    <property type="protein sequence ID" value="OGY26468.1"/>
    <property type="molecule type" value="Genomic_DNA"/>
</dbReference>
<dbReference type="GO" id="GO:0005737">
    <property type="term" value="C:cytoplasm"/>
    <property type="evidence" value="ECO:0007669"/>
    <property type="project" value="UniProtKB-SubCell"/>
</dbReference>
<dbReference type="Proteomes" id="UP000176389">
    <property type="component" value="Unassembled WGS sequence"/>
</dbReference>
<feature type="active site" description="Proton acceptor" evidence="7">
    <location>
        <position position="19"/>
    </location>
</feature>
<dbReference type="Gene3D" id="3.40.50.1470">
    <property type="entry name" value="Peptidyl-tRNA hydrolase"/>
    <property type="match status" value="1"/>
</dbReference>
<dbReference type="GO" id="GO:0004045">
    <property type="term" value="F:peptidyl-tRNA hydrolase activity"/>
    <property type="evidence" value="ECO:0007669"/>
    <property type="project" value="UniProtKB-UniRule"/>
</dbReference>
<dbReference type="PANTHER" id="PTHR17224:SF1">
    <property type="entry name" value="PEPTIDYL-TRNA HYDROLASE"/>
    <property type="match status" value="1"/>
</dbReference>
<dbReference type="Pfam" id="PF01195">
    <property type="entry name" value="Pept_tRNA_hydro"/>
    <property type="match status" value="1"/>
</dbReference>
<feature type="site" description="Stabilizes the basic form of H active site to accept a proton" evidence="7">
    <location>
        <position position="89"/>
    </location>
</feature>
<comment type="function">
    <text evidence="7">Catalyzes the release of premature peptidyl moieties from peptidyl-tRNA molecules trapped in stalled 50S ribosomal subunits, and thus maintains levels of free tRNAs and 50S ribosomes.</text>
</comment>
<dbReference type="STRING" id="1802596.A2Z11_02500"/>
<evidence type="ECO:0000256" key="3">
    <source>
        <dbReference type="ARBA" id="ARBA00022801"/>
    </source>
</evidence>
<keyword evidence="7" id="KW-0963">Cytoplasm</keyword>
<dbReference type="PANTHER" id="PTHR17224">
    <property type="entry name" value="PEPTIDYL-TRNA HYDROLASE"/>
    <property type="match status" value="1"/>
</dbReference>
<dbReference type="FunFam" id="3.40.50.1470:FF:000001">
    <property type="entry name" value="Peptidyl-tRNA hydrolase"/>
    <property type="match status" value="1"/>
</dbReference>
<dbReference type="EC" id="3.1.1.29" evidence="1 7"/>
<protein>
    <recommendedName>
        <fullName evidence="6 7">Peptidyl-tRNA hydrolase</fullName>
        <shortName evidence="7">Pth</shortName>
        <ecNumber evidence="1 7">3.1.1.29</ecNumber>
    </recommendedName>
</protein>
<dbReference type="GO" id="GO:0000049">
    <property type="term" value="F:tRNA binding"/>
    <property type="evidence" value="ECO:0007669"/>
    <property type="project" value="UniProtKB-UniRule"/>
</dbReference>
<comment type="subcellular location">
    <subcellularLocation>
        <location evidence="7">Cytoplasm</location>
    </subcellularLocation>
</comment>
<evidence type="ECO:0000256" key="7">
    <source>
        <dbReference type="HAMAP-Rule" id="MF_00083"/>
    </source>
</evidence>
<accession>A0A1G1WFI5</accession>
<evidence type="ECO:0000256" key="8">
    <source>
        <dbReference type="RuleBase" id="RU000673"/>
    </source>
</evidence>
<feature type="site" description="Discriminates between blocked and unblocked aminoacyl-tRNA" evidence="7">
    <location>
        <position position="9"/>
    </location>
</feature>
<dbReference type="InterPro" id="IPR001328">
    <property type="entry name" value="Pept_tRNA_hydro"/>
</dbReference>
<organism evidence="10 11">
    <name type="scientific">Candidatus Woykebacteria bacterium RBG_16_43_9</name>
    <dbReference type="NCBI Taxonomy" id="1802596"/>
    <lineage>
        <taxon>Bacteria</taxon>
        <taxon>Candidatus Woykeibacteriota</taxon>
    </lineage>
</organism>
<feature type="binding site" evidence="7">
    <location>
        <position position="64"/>
    </location>
    <ligand>
        <name>tRNA</name>
        <dbReference type="ChEBI" id="CHEBI:17843"/>
    </ligand>
</feature>
<evidence type="ECO:0000256" key="4">
    <source>
        <dbReference type="ARBA" id="ARBA00022884"/>
    </source>
</evidence>